<evidence type="ECO:0000313" key="4">
    <source>
        <dbReference type="Proteomes" id="UP000000739"/>
    </source>
</evidence>
<feature type="compositionally biased region" description="Low complexity" evidence="1">
    <location>
        <begin position="189"/>
        <end position="199"/>
    </location>
</feature>
<dbReference type="RefSeq" id="WP_012610328.1">
    <property type="nucleotide sequence ID" value="NC_011768.1"/>
</dbReference>
<accession>B8F9E6</accession>
<keyword evidence="2" id="KW-0472">Membrane</keyword>
<feature type="region of interest" description="Disordered" evidence="1">
    <location>
        <begin position="140"/>
        <end position="210"/>
    </location>
</feature>
<keyword evidence="2" id="KW-0812">Transmembrane</keyword>
<dbReference type="Proteomes" id="UP000000739">
    <property type="component" value="Chromosome"/>
</dbReference>
<evidence type="ECO:0000256" key="2">
    <source>
        <dbReference type="SAM" id="Phobius"/>
    </source>
</evidence>
<dbReference type="EMBL" id="CP001322">
    <property type="protein sequence ID" value="ACL02892.1"/>
    <property type="molecule type" value="Genomic_DNA"/>
</dbReference>
<keyword evidence="4" id="KW-1185">Reference proteome</keyword>
<dbReference type="HOGENOM" id="CLU_082960_0_0_7"/>
<evidence type="ECO:0000313" key="3">
    <source>
        <dbReference type="EMBL" id="ACL02892.1"/>
    </source>
</evidence>
<keyword evidence="2" id="KW-1133">Transmembrane helix</keyword>
<gene>
    <name evidence="3" type="ordered locus">Dalk_1189</name>
</gene>
<proteinExistence type="predicted"/>
<name>B8F9E6_DESAL</name>
<evidence type="ECO:0000256" key="1">
    <source>
        <dbReference type="SAM" id="MobiDB-lite"/>
    </source>
</evidence>
<feature type="compositionally biased region" description="Low complexity" evidence="1">
    <location>
        <begin position="43"/>
        <end position="58"/>
    </location>
</feature>
<feature type="region of interest" description="Disordered" evidence="1">
    <location>
        <begin position="41"/>
        <end position="64"/>
    </location>
</feature>
<feature type="compositionally biased region" description="Low complexity" evidence="1">
    <location>
        <begin position="165"/>
        <end position="177"/>
    </location>
</feature>
<organism evidence="3 4">
    <name type="scientific">Desulfatibacillum aliphaticivorans</name>
    <dbReference type="NCBI Taxonomy" id="218208"/>
    <lineage>
        <taxon>Bacteria</taxon>
        <taxon>Pseudomonadati</taxon>
        <taxon>Thermodesulfobacteriota</taxon>
        <taxon>Desulfobacteria</taxon>
        <taxon>Desulfobacterales</taxon>
        <taxon>Desulfatibacillaceae</taxon>
        <taxon>Desulfatibacillum</taxon>
    </lineage>
</organism>
<feature type="transmembrane region" description="Helical" evidence="2">
    <location>
        <begin position="15"/>
        <end position="34"/>
    </location>
</feature>
<dbReference type="AlphaFoldDB" id="B8F9E6"/>
<dbReference type="eggNOG" id="ENOG502ZJ0H">
    <property type="taxonomic scope" value="Bacteria"/>
</dbReference>
<dbReference type="KEGG" id="dal:Dalk_1189"/>
<sequence length="331" mass="35402">MAKTASSGQRVSKSGVLALILVIIAAGVIVLLVYPGGEDAKKPQTAPVPAAQEPVPAARQGAAQEEEPVVIDYNKVDGQGDQDQDMADLMDERKAKYGVNQSLDMIVNEDESIKVGEYTVSMKEIMDDVKLSRGEIVVDEINPDGKGGLRMAQNKPAADGAGQDSAQSATAAEAQEANLRQGGTASQEAGGADASTGPGSPAPPASRPKGRSEFGVYVVQPGDNIWNIHFKLLDEFFAHQGVRLSPLADEPSNGGFSSGVGKILKFSENMVAIYNLKTRQVDQDLNMIQPLSKVVVYNMTHVFDLLRQIDYSQVNMIQFDGDTLWLPVSDN</sequence>
<reference evidence="3 4" key="1">
    <citation type="journal article" date="2012" name="Environ. Microbiol.">
        <title>The genome sequence of Desulfatibacillum alkenivorans AK-01: a blueprint for anaerobic alkane oxidation.</title>
        <authorList>
            <person name="Callaghan A.V."/>
            <person name="Morris B.E."/>
            <person name="Pereira I.A."/>
            <person name="McInerney M.J."/>
            <person name="Austin R.N."/>
            <person name="Groves J.T."/>
            <person name="Kukor J.J."/>
            <person name="Suflita J.M."/>
            <person name="Young L.Y."/>
            <person name="Zylstra G.J."/>
            <person name="Wawrik B."/>
        </authorList>
    </citation>
    <scope>NUCLEOTIDE SEQUENCE [LARGE SCALE GENOMIC DNA]</scope>
    <source>
        <strain evidence="3 4">AK-01</strain>
    </source>
</reference>
<protein>
    <submittedName>
        <fullName evidence="3">Uncharacterized protein</fullName>
    </submittedName>
</protein>